<dbReference type="EMBL" id="CP031124">
    <property type="protein sequence ID" value="AXF84737.1"/>
    <property type="molecule type" value="Genomic_DNA"/>
</dbReference>
<proteinExistence type="predicted"/>
<dbReference type="Gene3D" id="3.40.50.2000">
    <property type="entry name" value="Glycogen Phosphorylase B"/>
    <property type="match status" value="1"/>
</dbReference>
<protein>
    <submittedName>
        <fullName evidence="1">Uncharacterized protein</fullName>
    </submittedName>
</protein>
<evidence type="ECO:0000313" key="2">
    <source>
        <dbReference type="Proteomes" id="UP000252182"/>
    </source>
</evidence>
<evidence type="ECO:0000313" key="1">
    <source>
        <dbReference type="EMBL" id="AXF84737.1"/>
    </source>
</evidence>
<sequence length="470" mass="52942">MIFIDLETFRKHKLNDIAAGHFETPLGEVTQVTELILNHPHSQSKVFSSAILDDICAKVGEVAWAQVSPKPQPNTSTETQYESQRPWLFIATYMYPAGGHTKVMEDYIKLANGRRCIVLLTNIANGDPVVHRDQLYVEEVKHLGAQADISITGNLTEKLRWLQTKIVELNPAKTFLFNHYYDSVAVAASVVAPSGTAYFLHHADYKFSLGVQSKHLNHIDFHAAGLCLCRDKLKVPNQVYWPLSATDMGVRAEDSFYKNGRLTTATSGAYHKFTSPYPYKYVELIPHIIRTTDGFHVHIGELTAEVMAEIEQHLASNGVPRERFIYVPVVKSVWQAMSDYGVDVYMPSFPTGGNKASIEAMGSGTPMLSHLGMGPFRFILGGDFAMYPEAVRWKHPDELFDGLRQLNHVDVLKAHRLKARANYDAHYAEHFTRALINDVNLEHEGLHSIHIDTVDPVDAQDFIFNEHYNP</sequence>
<dbReference type="AlphaFoldDB" id="A0A345D8P9"/>
<dbReference type="OrthoDB" id="9113268at2"/>
<dbReference type="RefSeq" id="WP_114562007.1">
    <property type="nucleotide sequence ID" value="NZ_CP031124.1"/>
</dbReference>
<keyword evidence="2" id="KW-1185">Reference proteome</keyword>
<organism evidence="1 2">
    <name type="scientific">Ephemeroptericola cinctiostellae</name>
    <dbReference type="NCBI Taxonomy" id="2268024"/>
    <lineage>
        <taxon>Bacteria</taxon>
        <taxon>Pseudomonadati</taxon>
        <taxon>Pseudomonadota</taxon>
        <taxon>Betaproteobacteria</taxon>
        <taxon>Burkholderiales</taxon>
        <taxon>Burkholderiaceae</taxon>
        <taxon>Ephemeroptericola</taxon>
    </lineage>
</organism>
<dbReference type="KEGG" id="hyf:DTO96_100447"/>
<reference evidence="2" key="1">
    <citation type="submission" date="2018-07" db="EMBL/GenBank/DDBJ databases">
        <authorList>
            <person name="Kim H."/>
        </authorList>
    </citation>
    <scope>NUCLEOTIDE SEQUENCE [LARGE SCALE GENOMIC DNA]</scope>
    <source>
        <strain evidence="2">F02</strain>
    </source>
</reference>
<dbReference type="Proteomes" id="UP000252182">
    <property type="component" value="Chromosome"/>
</dbReference>
<accession>A0A345D8P9</accession>
<gene>
    <name evidence="1" type="ORF">DTO96_100447</name>
</gene>
<name>A0A345D8P9_9BURK</name>